<name>A0A1H3TEB1_9MICO</name>
<sequence>MSQREAILLWAVKSSFSRYIARMPDGVIEIAGEVRPVGHGRFAFSGQLTTADDTIVWRSTSGISYLGHGGLLAVHLNEPGIVIIGDTGSFTVATPGVPDARIAIADLLVVARSAGGSFSLEPHLSPNGARMFGNQYPAGQIFDPMTLLLQGDTDPVPSPIQIQDLREAPQT</sequence>
<gene>
    <name evidence="2" type="ORF">SAMN05216554_4095</name>
</gene>
<dbReference type="STRING" id="381665.SAMN05216554_4095"/>
<dbReference type="AlphaFoldDB" id="A0A1H3TEB1"/>
<organism evidence="2 3">
    <name type="scientific">Herbiconiux ginsengi</name>
    <dbReference type="NCBI Taxonomy" id="381665"/>
    <lineage>
        <taxon>Bacteria</taxon>
        <taxon>Bacillati</taxon>
        <taxon>Actinomycetota</taxon>
        <taxon>Actinomycetes</taxon>
        <taxon>Micrococcales</taxon>
        <taxon>Microbacteriaceae</taxon>
        <taxon>Herbiconiux</taxon>
    </lineage>
</organism>
<dbReference type="OrthoDB" id="7210788at2"/>
<dbReference type="InterPro" id="IPR007331">
    <property type="entry name" value="Htaa"/>
</dbReference>
<reference evidence="2 3" key="1">
    <citation type="submission" date="2016-10" db="EMBL/GenBank/DDBJ databases">
        <authorList>
            <person name="de Groot N.N."/>
        </authorList>
    </citation>
    <scope>NUCLEOTIDE SEQUENCE [LARGE SCALE GENOMIC DNA]</scope>
    <source>
        <strain evidence="2 3">CGMCC 4.3491</strain>
    </source>
</reference>
<feature type="domain" description="Htaa" evidence="1">
    <location>
        <begin position="8"/>
        <end position="147"/>
    </location>
</feature>
<evidence type="ECO:0000313" key="2">
    <source>
        <dbReference type="EMBL" id="SDZ48161.1"/>
    </source>
</evidence>
<dbReference type="EMBL" id="FNPZ01000005">
    <property type="protein sequence ID" value="SDZ48161.1"/>
    <property type="molecule type" value="Genomic_DNA"/>
</dbReference>
<dbReference type="Proteomes" id="UP000198891">
    <property type="component" value="Unassembled WGS sequence"/>
</dbReference>
<dbReference type="RefSeq" id="WP_092557331.1">
    <property type="nucleotide sequence ID" value="NZ_FNPZ01000005.1"/>
</dbReference>
<keyword evidence="3" id="KW-1185">Reference proteome</keyword>
<proteinExistence type="predicted"/>
<evidence type="ECO:0000313" key="3">
    <source>
        <dbReference type="Proteomes" id="UP000198891"/>
    </source>
</evidence>
<dbReference type="Pfam" id="PF04213">
    <property type="entry name" value="HtaA"/>
    <property type="match status" value="1"/>
</dbReference>
<accession>A0A1H3TEB1</accession>
<evidence type="ECO:0000259" key="1">
    <source>
        <dbReference type="Pfam" id="PF04213"/>
    </source>
</evidence>
<protein>
    <submittedName>
        <fullName evidence="2">Htaa protein</fullName>
    </submittedName>
</protein>